<evidence type="ECO:0000256" key="3">
    <source>
        <dbReference type="ARBA" id="ARBA00023274"/>
    </source>
</evidence>
<evidence type="ECO:0000259" key="4">
    <source>
        <dbReference type="Pfam" id="PF16320"/>
    </source>
</evidence>
<dbReference type="SUPFAM" id="SSF48300">
    <property type="entry name" value="Ribosomal protein L7/12, oligomerisation (N-terminal) domain"/>
    <property type="match status" value="1"/>
</dbReference>
<dbReference type="EMBL" id="LAZR01010633">
    <property type="protein sequence ID" value="KKM65934.1"/>
    <property type="molecule type" value="Genomic_DNA"/>
</dbReference>
<keyword evidence="3" id="KW-0687">Ribonucleoprotein</keyword>
<evidence type="ECO:0000313" key="5">
    <source>
        <dbReference type="EMBL" id="KKM65934.1"/>
    </source>
</evidence>
<organism evidence="5">
    <name type="scientific">marine sediment metagenome</name>
    <dbReference type="NCBI Taxonomy" id="412755"/>
    <lineage>
        <taxon>unclassified sequences</taxon>
        <taxon>metagenomes</taxon>
        <taxon>ecological metagenomes</taxon>
    </lineage>
</organism>
<protein>
    <recommendedName>
        <fullName evidence="4">Large ribosomal subunit protein bL12 oligomerization domain-containing protein</fullName>
    </recommendedName>
</protein>
<comment type="similarity">
    <text evidence="1">Belongs to the bacterial ribosomal protein bL12 family.</text>
</comment>
<dbReference type="AlphaFoldDB" id="A0A0F9J809"/>
<name>A0A0F9J809_9ZZZZ</name>
<evidence type="ECO:0000256" key="2">
    <source>
        <dbReference type="ARBA" id="ARBA00022980"/>
    </source>
</evidence>
<sequence>MALKEDELKEIAEMSVMEVLELVEAMKEKFGVAGQGVWEQRKVDNGKSLQINRLVKELKSITIKKKYFILKDIQFEQAVALSQGLDLDNLRITRVLPMALYLGGGEHPELVLSALNEFGQSLGIEIFDNEEPIISSFFQKLFGFAKSKKTKEEMNELYDRGKSALEAQHIKKPTSEANLNVANGAAALLNALGKDSKSSALFYGGLLILSIKDKNGDSHNRIISLNDEQIEYIQSNLNLLKHPEQLLLKVDKQLKLTGND</sequence>
<keyword evidence="2" id="KW-0689">Ribosomal protein</keyword>
<comment type="caution">
    <text evidence="5">The sequence shown here is derived from an EMBL/GenBank/DDBJ whole genome shotgun (WGS) entry which is preliminary data.</text>
</comment>
<feature type="domain" description="Large ribosomal subunit protein bL12 oligomerization" evidence="4">
    <location>
        <begin position="8"/>
        <end position="32"/>
    </location>
</feature>
<evidence type="ECO:0000256" key="1">
    <source>
        <dbReference type="ARBA" id="ARBA00007197"/>
    </source>
</evidence>
<dbReference type="GO" id="GO:0006412">
    <property type="term" value="P:translation"/>
    <property type="evidence" value="ECO:0007669"/>
    <property type="project" value="InterPro"/>
</dbReference>
<dbReference type="Gene3D" id="1.20.5.710">
    <property type="entry name" value="Single helix bin"/>
    <property type="match status" value="1"/>
</dbReference>
<dbReference type="GO" id="GO:0003735">
    <property type="term" value="F:structural constituent of ribosome"/>
    <property type="evidence" value="ECO:0007669"/>
    <property type="project" value="InterPro"/>
</dbReference>
<dbReference type="GO" id="GO:0005840">
    <property type="term" value="C:ribosome"/>
    <property type="evidence" value="ECO:0007669"/>
    <property type="project" value="UniProtKB-KW"/>
</dbReference>
<accession>A0A0F9J809</accession>
<proteinExistence type="inferred from homology"/>
<dbReference type="InterPro" id="IPR036235">
    <property type="entry name" value="Ribosomal_bL12_oligo_N_sf"/>
</dbReference>
<reference evidence="5" key="1">
    <citation type="journal article" date="2015" name="Nature">
        <title>Complex archaea that bridge the gap between prokaryotes and eukaryotes.</title>
        <authorList>
            <person name="Spang A."/>
            <person name="Saw J.H."/>
            <person name="Jorgensen S.L."/>
            <person name="Zaremba-Niedzwiedzka K."/>
            <person name="Martijn J."/>
            <person name="Lind A.E."/>
            <person name="van Eijk R."/>
            <person name="Schleper C."/>
            <person name="Guy L."/>
            <person name="Ettema T.J."/>
        </authorList>
    </citation>
    <scope>NUCLEOTIDE SEQUENCE</scope>
</reference>
<dbReference type="GO" id="GO:1990904">
    <property type="term" value="C:ribonucleoprotein complex"/>
    <property type="evidence" value="ECO:0007669"/>
    <property type="project" value="UniProtKB-KW"/>
</dbReference>
<dbReference type="InterPro" id="IPR008932">
    <property type="entry name" value="Ribosomal_bL12_oligo"/>
</dbReference>
<gene>
    <name evidence="5" type="ORF">LCGC14_1486290</name>
</gene>
<dbReference type="Pfam" id="PF16320">
    <property type="entry name" value="Ribosomal_L12_N"/>
    <property type="match status" value="1"/>
</dbReference>